<feature type="non-terminal residue" evidence="2">
    <location>
        <position position="111"/>
    </location>
</feature>
<name>A0ABQ9ICI6_9NEOP</name>
<comment type="caution">
    <text evidence="2">The sequence shown here is derived from an EMBL/GenBank/DDBJ whole genome shotgun (WGS) entry which is preliminary data.</text>
</comment>
<sequence>MDTLKSVGINLNGMVRQSMDGAGNMRSQYNGLKSVMLSVCPRPLASTSPDVNQQFGKGPSTKQNTTRWSHKRDALKTVLTCYKTIKETLEEICLDKKSDNDTKMSVKRLIK</sequence>
<gene>
    <name evidence="2" type="ORF">PR048_007041</name>
</gene>
<dbReference type="EMBL" id="JARBHB010000002">
    <property type="protein sequence ID" value="KAJ8894390.1"/>
    <property type="molecule type" value="Genomic_DNA"/>
</dbReference>
<feature type="compositionally biased region" description="Polar residues" evidence="1">
    <location>
        <begin position="47"/>
        <end position="67"/>
    </location>
</feature>
<dbReference type="Proteomes" id="UP001159363">
    <property type="component" value="Chromosome 2"/>
</dbReference>
<evidence type="ECO:0000313" key="2">
    <source>
        <dbReference type="EMBL" id="KAJ8894390.1"/>
    </source>
</evidence>
<protein>
    <submittedName>
        <fullName evidence="2">Uncharacterized protein</fullName>
    </submittedName>
</protein>
<accession>A0ABQ9ICI6</accession>
<proteinExistence type="predicted"/>
<keyword evidence="3" id="KW-1185">Reference proteome</keyword>
<evidence type="ECO:0000256" key="1">
    <source>
        <dbReference type="SAM" id="MobiDB-lite"/>
    </source>
</evidence>
<reference evidence="2 3" key="1">
    <citation type="submission" date="2023-02" db="EMBL/GenBank/DDBJ databases">
        <title>LHISI_Scaffold_Assembly.</title>
        <authorList>
            <person name="Stuart O.P."/>
            <person name="Cleave R."/>
            <person name="Magrath M.J.L."/>
            <person name="Mikheyev A.S."/>
        </authorList>
    </citation>
    <scope>NUCLEOTIDE SEQUENCE [LARGE SCALE GENOMIC DNA]</scope>
    <source>
        <strain evidence="2">Daus_M_001</strain>
        <tissue evidence="2">Leg muscle</tissue>
    </source>
</reference>
<evidence type="ECO:0000313" key="3">
    <source>
        <dbReference type="Proteomes" id="UP001159363"/>
    </source>
</evidence>
<feature type="region of interest" description="Disordered" evidence="1">
    <location>
        <begin position="47"/>
        <end position="69"/>
    </location>
</feature>
<organism evidence="2 3">
    <name type="scientific">Dryococelus australis</name>
    <dbReference type="NCBI Taxonomy" id="614101"/>
    <lineage>
        <taxon>Eukaryota</taxon>
        <taxon>Metazoa</taxon>
        <taxon>Ecdysozoa</taxon>
        <taxon>Arthropoda</taxon>
        <taxon>Hexapoda</taxon>
        <taxon>Insecta</taxon>
        <taxon>Pterygota</taxon>
        <taxon>Neoptera</taxon>
        <taxon>Polyneoptera</taxon>
        <taxon>Phasmatodea</taxon>
        <taxon>Verophasmatodea</taxon>
        <taxon>Anareolatae</taxon>
        <taxon>Phasmatidae</taxon>
        <taxon>Eurycanthinae</taxon>
        <taxon>Dryococelus</taxon>
    </lineage>
</organism>